<dbReference type="GO" id="GO:0016887">
    <property type="term" value="F:ATP hydrolysis activity"/>
    <property type="evidence" value="ECO:0007669"/>
    <property type="project" value="InterPro"/>
</dbReference>
<dbReference type="AlphaFoldDB" id="A0A1S2LEV3"/>
<evidence type="ECO:0000313" key="4">
    <source>
        <dbReference type="EMBL" id="OIJ11052.1"/>
    </source>
</evidence>
<dbReference type="FunFam" id="3.40.50.300:FF:000521">
    <property type="entry name" value="Type II secretion system protein E"/>
    <property type="match status" value="1"/>
</dbReference>
<keyword evidence="5" id="KW-1185">Reference proteome</keyword>
<feature type="domain" description="Bacterial type II secretion system protein E" evidence="3">
    <location>
        <begin position="100"/>
        <end position="375"/>
    </location>
</feature>
<accession>A0A1S2LEV3</accession>
<dbReference type="InterPro" id="IPR050921">
    <property type="entry name" value="T4SS_GSP_E_ATPase"/>
</dbReference>
<proteinExistence type="inferred from homology"/>
<dbReference type="SUPFAM" id="SSF52540">
    <property type="entry name" value="P-loop containing nucleoside triphosphate hydrolases"/>
    <property type="match status" value="1"/>
</dbReference>
<evidence type="ECO:0000256" key="1">
    <source>
        <dbReference type="ARBA" id="ARBA00006611"/>
    </source>
</evidence>
<dbReference type="Proteomes" id="UP000179524">
    <property type="component" value="Unassembled WGS sequence"/>
</dbReference>
<dbReference type="Pfam" id="PF00437">
    <property type="entry name" value="T2SSE"/>
    <property type="match status" value="1"/>
</dbReference>
<sequence length="451" mass="50280">MSLLKRLNEKNIAASSTDRKQDHHQSQTREGSKSKETELKVSLQNHLISELKKKPDLTDNGQKELIELEAMKYINEKNDRLSFEAKKELIEIVSHELIGYGPITALLNESDVSEIMVNGPDQIYVERNGKLMLSDHYFRDNEHVLQVIEKIVSPLGRRIDESSPMVDARLPDGSRVNAIIPPLSLVGPVITIRKFPQNRLQISDLINFNSLTEHMSQFLDACVKARLNIFISGGTGSGKTSLLNILSSFIPHDERIVTIEDAAELQLLQDHVVSLETRPPNVEGKGAVSIRDLVKNSLRMRPDRIVIGEVRGGEALDMLQAMNTGHDGSLATGHSNSPREMLSRLETMVLMAGMDLPIRAIREQMAGAVDLIIQQSRLKDGSRKVINITEVIGMEGETIVLQDLFVFRQTGTTAEGKVIGQHTSTGIRPYCSDKLEQYGFELPATFFVEKS</sequence>
<reference evidence="4 5" key="1">
    <citation type="submission" date="2016-10" db="EMBL/GenBank/DDBJ databases">
        <title>Draft genome sequences of four alkaliphilic bacteria belonging to the Anaerobacillus genus.</title>
        <authorList>
            <person name="Bassil N.M."/>
            <person name="Lloyd J.R."/>
        </authorList>
    </citation>
    <scope>NUCLEOTIDE SEQUENCE [LARGE SCALE GENOMIC DNA]</scope>
    <source>
        <strain evidence="4 5">DSM 18345</strain>
    </source>
</reference>
<dbReference type="EMBL" id="MLQR01000045">
    <property type="protein sequence ID" value="OIJ11052.1"/>
    <property type="molecule type" value="Genomic_DNA"/>
</dbReference>
<evidence type="ECO:0000256" key="2">
    <source>
        <dbReference type="SAM" id="MobiDB-lite"/>
    </source>
</evidence>
<dbReference type="Gene3D" id="3.30.450.380">
    <property type="match status" value="1"/>
</dbReference>
<name>A0A1S2LEV3_9BACI</name>
<comment type="caution">
    <text evidence="4">The sequence shown here is derived from an EMBL/GenBank/DDBJ whole genome shotgun (WGS) entry which is preliminary data.</text>
</comment>
<dbReference type="CDD" id="cd01130">
    <property type="entry name" value="VirB11-like_ATPase"/>
    <property type="match status" value="1"/>
</dbReference>
<organism evidence="4 5">
    <name type="scientific">Anaerobacillus alkalilacustris</name>
    <dbReference type="NCBI Taxonomy" id="393763"/>
    <lineage>
        <taxon>Bacteria</taxon>
        <taxon>Bacillati</taxon>
        <taxon>Bacillota</taxon>
        <taxon>Bacilli</taxon>
        <taxon>Bacillales</taxon>
        <taxon>Bacillaceae</taxon>
        <taxon>Anaerobacillus</taxon>
    </lineage>
</organism>
<dbReference type="OrthoDB" id="9810761at2"/>
<comment type="similarity">
    <text evidence="1">Belongs to the GSP E family.</text>
</comment>
<evidence type="ECO:0000313" key="5">
    <source>
        <dbReference type="Proteomes" id="UP000179524"/>
    </source>
</evidence>
<dbReference type="PANTHER" id="PTHR30486:SF15">
    <property type="entry name" value="TYPE II_IV SECRETION SYSTEM ATPASE"/>
    <property type="match status" value="1"/>
</dbReference>
<dbReference type="InterPro" id="IPR001482">
    <property type="entry name" value="T2SS/T4SS_dom"/>
</dbReference>
<dbReference type="Gene3D" id="3.40.50.300">
    <property type="entry name" value="P-loop containing nucleotide triphosphate hydrolases"/>
    <property type="match status" value="1"/>
</dbReference>
<dbReference type="RefSeq" id="WP_071310765.1">
    <property type="nucleotide sequence ID" value="NZ_MLQR01000045.1"/>
</dbReference>
<dbReference type="InterPro" id="IPR027417">
    <property type="entry name" value="P-loop_NTPase"/>
</dbReference>
<protein>
    <submittedName>
        <fullName evidence="4">Type II secretion system protein E</fullName>
    </submittedName>
</protein>
<gene>
    <name evidence="4" type="ORF">BKP37_16715</name>
</gene>
<feature type="compositionally biased region" description="Basic and acidic residues" evidence="2">
    <location>
        <begin position="17"/>
        <end position="38"/>
    </location>
</feature>
<feature type="region of interest" description="Disordered" evidence="2">
    <location>
        <begin position="10"/>
        <end position="38"/>
    </location>
</feature>
<evidence type="ECO:0000259" key="3">
    <source>
        <dbReference type="Pfam" id="PF00437"/>
    </source>
</evidence>
<dbReference type="PANTHER" id="PTHR30486">
    <property type="entry name" value="TWITCHING MOTILITY PROTEIN PILT"/>
    <property type="match status" value="1"/>
</dbReference>